<dbReference type="OrthoDB" id="6083162at2759"/>
<proteinExistence type="predicted"/>
<keyword evidence="5" id="KW-1185">Reference proteome</keyword>
<feature type="coiled-coil region" evidence="1">
    <location>
        <begin position="183"/>
        <end position="217"/>
    </location>
</feature>
<dbReference type="Pfam" id="PF18738">
    <property type="entry name" value="HEPN_DZIP3"/>
    <property type="match status" value="1"/>
</dbReference>
<evidence type="ECO:0000313" key="4">
    <source>
        <dbReference type="EMBL" id="CAC5423775.1"/>
    </source>
</evidence>
<evidence type="ECO:0000259" key="2">
    <source>
        <dbReference type="Pfam" id="PF18738"/>
    </source>
</evidence>
<protein>
    <submittedName>
        <fullName evidence="4">Uncharacterized protein</fullName>
    </submittedName>
</protein>
<keyword evidence="1" id="KW-0175">Coiled coil</keyword>
<feature type="domain" description="Novel STAND NTPase 3" evidence="3">
    <location>
        <begin position="244"/>
        <end position="315"/>
    </location>
</feature>
<reference evidence="4 5" key="1">
    <citation type="submission" date="2020-06" db="EMBL/GenBank/DDBJ databases">
        <authorList>
            <person name="Li R."/>
            <person name="Bekaert M."/>
        </authorList>
    </citation>
    <scope>NUCLEOTIDE SEQUENCE [LARGE SCALE GENOMIC DNA]</scope>
    <source>
        <strain evidence="5">wild</strain>
    </source>
</reference>
<evidence type="ECO:0000259" key="3">
    <source>
        <dbReference type="Pfam" id="PF20720"/>
    </source>
</evidence>
<dbReference type="InterPro" id="IPR041249">
    <property type="entry name" value="HEPN_DZIP3"/>
</dbReference>
<feature type="domain" description="DZIP3-like HEPN" evidence="2">
    <location>
        <begin position="38"/>
        <end position="177"/>
    </location>
</feature>
<organism evidence="4 5">
    <name type="scientific">Mytilus coruscus</name>
    <name type="common">Sea mussel</name>
    <dbReference type="NCBI Taxonomy" id="42192"/>
    <lineage>
        <taxon>Eukaryota</taxon>
        <taxon>Metazoa</taxon>
        <taxon>Spiralia</taxon>
        <taxon>Lophotrochozoa</taxon>
        <taxon>Mollusca</taxon>
        <taxon>Bivalvia</taxon>
        <taxon>Autobranchia</taxon>
        <taxon>Pteriomorphia</taxon>
        <taxon>Mytilida</taxon>
        <taxon>Mytiloidea</taxon>
        <taxon>Mytilidae</taxon>
        <taxon>Mytilinae</taxon>
        <taxon>Mytilus</taxon>
    </lineage>
</organism>
<dbReference type="SUPFAM" id="SSF52540">
    <property type="entry name" value="P-loop containing nucleoside triphosphate hydrolases"/>
    <property type="match status" value="1"/>
</dbReference>
<sequence length="322" mass="36840">MASALSQEEENYVRMSLLLTGISPRAARVLFDHEFAPSCLDASLKKEYNKLRELQKKRIINQSQWNLLFPRFPDVPDSKTFDVTLIMILLRNLTKLTPPHGGYDRLPSSNETTPTSDLARIKYYRNFLAHLDEGKVDNITFTTAWDNVTEAISRLGGQGMKQECDDLKVKILNQTNQEIILHIKRSNDEITELKKSVESLKKANEDVTVEVNKLKLSHEDTVPWNIREQNSEILVEWKDKDKMFITTRGARHVLKCIKENSCVTIIASSGVGKTATLRQVALQMGKEGYDILLVTDPRDIVKFYNPTQKTCLLLMIYVENIL</sequence>
<dbReference type="Pfam" id="PF20720">
    <property type="entry name" value="nSTAND3"/>
    <property type="match status" value="1"/>
</dbReference>
<evidence type="ECO:0000313" key="5">
    <source>
        <dbReference type="Proteomes" id="UP000507470"/>
    </source>
</evidence>
<gene>
    <name evidence="4" type="ORF">MCOR_55745</name>
</gene>
<evidence type="ECO:0000256" key="1">
    <source>
        <dbReference type="SAM" id="Coils"/>
    </source>
</evidence>
<dbReference type="Proteomes" id="UP000507470">
    <property type="component" value="Unassembled WGS sequence"/>
</dbReference>
<accession>A0A6J8EWB5</accession>
<dbReference type="InterPro" id="IPR027417">
    <property type="entry name" value="P-loop_NTPase"/>
</dbReference>
<dbReference type="EMBL" id="CACVKT020009870">
    <property type="protein sequence ID" value="CAC5423775.1"/>
    <property type="molecule type" value="Genomic_DNA"/>
</dbReference>
<dbReference type="AlphaFoldDB" id="A0A6J8EWB5"/>
<dbReference type="InterPro" id="IPR049050">
    <property type="entry name" value="nSTAND3"/>
</dbReference>
<name>A0A6J8EWB5_MYTCO</name>